<dbReference type="InterPro" id="IPR050780">
    <property type="entry name" value="Mucin_vWF_Thrombospondin_sf"/>
</dbReference>
<keyword evidence="5" id="KW-1015">Disulfide bond</keyword>
<evidence type="ECO:0000313" key="11">
    <source>
        <dbReference type="Proteomes" id="UP000694892"/>
    </source>
</evidence>
<keyword evidence="6" id="KW-0325">Glycoprotein</keyword>
<evidence type="ECO:0000256" key="3">
    <source>
        <dbReference type="ARBA" id="ARBA00022729"/>
    </source>
</evidence>
<feature type="compositionally biased region" description="Low complexity" evidence="7">
    <location>
        <begin position="2136"/>
        <end position="2148"/>
    </location>
</feature>
<evidence type="ECO:0000256" key="1">
    <source>
        <dbReference type="ARBA" id="ARBA00004613"/>
    </source>
</evidence>
<dbReference type="Pfam" id="PF01826">
    <property type="entry name" value="TIL"/>
    <property type="match status" value="2"/>
</dbReference>
<gene>
    <name evidence="10" type="ORF">XELAEV_18024304mg</name>
</gene>
<evidence type="ECO:0000256" key="2">
    <source>
        <dbReference type="ARBA" id="ARBA00022525"/>
    </source>
</evidence>
<feature type="domain" description="VWFD" evidence="9">
    <location>
        <begin position="358"/>
        <end position="533"/>
    </location>
</feature>
<dbReference type="FunFam" id="2.10.25.10:FF:000674">
    <property type="entry name" value="Mucin-2"/>
    <property type="match status" value="1"/>
</dbReference>
<feature type="compositionally biased region" description="Pro residues" evidence="7">
    <location>
        <begin position="2123"/>
        <end position="2135"/>
    </location>
</feature>
<dbReference type="Pfam" id="PF00094">
    <property type="entry name" value="VWD"/>
    <property type="match status" value="3"/>
</dbReference>
<dbReference type="PANTHER" id="PTHR11339:SF399">
    <property type="entry name" value="MUCIN-5AC-LIKE"/>
    <property type="match status" value="1"/>
</dbReference>
<evidence type="ECO:0000256" key="5">
    <source>
        <dbReference type="ARBA" id="ARBA00023157"/>
    </source>
</evidence>
<feature type="region of interest" description="Disordered" evidence="7">
    <location>
        <begin position="1842"/>
        <end position="1863"/>
    </location>
</feature>
<dbReference type="EMBL" id="CM004473">
    <property type="protein sequence ID" value="OCT81796.1"/>
    <property type="molecule type" value="Genomic_DNA"/>
</dbReference>
<organism evidence="10 11">
    <name type="scientific">Xenopus laevis</name>
    <name type="common">African clawed frog</name>
    <dbReference type="NCBI Taxonomy" id="8355"/>
    <lineage>
        <taxon>Eukaryota</taxon>
        <taxon>Metazoa</taxon>
        <taxon>Chordata</taxon>
        <taxon>Craniata</taxon>
        <taxon>Vertebrata</taxon>
        <taxon>Euteleostomi</taxon>
        <taxon>Amphibia</taxon>
        <taxon>Batrachia</taxon>
        <taxon>Anura</taxon>
        <taxon>Pipoidea</taxon>
        <taxon>Pipidae</taxon>
        <taxon>Xenopodinae</taxon>
        <taxon>Xenopus</taxon>
        <taxon>Xenopus</taxon>
    </lineage>
</organism>
<feature type="domain" description="VWFD" evidence="9">
    <location>
        <begin position="5"/>
        <end position="175"/>
    </location>
</feature>
<reference evidence="11" key="1">
    <citation type="journal article" date="2016" name="Nature">
        <title>Genome evolution in the allotetraploid frog Xenopus laevis.</title>
        <authorList>
            <person name="Session A.M."/>
            <person name="Uno Y."/>
            <person name="Kwon T."/>
            <person name="Chapman J.A."/>
            <person name="Toyoda A."/>
            <person name="Takahashi S."/>
            <person name="Fukui A."/>
            <person name="Hikosaka A."/>
            <person name="Suzuki A."/>
            <person name="Kondo M."/>
            <person name="van Heeringen S.J."/>
            <person name="Quigley I."/>
            <person name="Heinz S."/>
            <person name="Ogino H."/>
            <person name="Ochi H."/>
            <person name="Hellsten U."/>
            <person name="Lyons J.B."/>
            <person name="Simakov O."/>
            <person name="Putnam N."/>
            <person name="Stites J."/>
            <person name="Kuroki Y."/>
            <person name="Tanaka T."/>
            <person name="Michiue T."/>
            <person name="Watanabe M."/>
            <person name="Bogdanovic O."/>
            <person name="Lister R."/>
            <person name="Georgiou G."/>
            <person name="Paranjpe S.S."/>
            <person name="van Kruijsbergen I."/>
            <person name="Shu S."/>
            <person name="Carlson J."/>
            <person name="Kinoshita T."/>
            <person name="Ohta Y."/>
            <person name="Mawaribuchi S."/>
            <person name="Jenkins J."/>
            <person name="Grimwood J."/>
            <person name="Schmutz J."/>
            <person name="Mitros T."/>
            <person name="Mozaffari S.V."/>
            <person name="Suzuki Y."/>
            <person name="Haramoto Y."/>
            <person name="Yamamoto T.S."/>
            <person name="Takagi C."/>
            <person name="Heald R."/>
            <person name="Miller K."/>
            <person name="Haudenschild C."/>
            <person name="Kitzman J."/>
            <person name="Nakayama T."/>
            <person name="Izutsu Y."/>
            <person name="Robert J."/>
            <person name="Fortriede J."/>
            <person name="Burns K."/>
            <person name="Lotay V."/>
            <person name="Karimi K."/>
            <person name="Yasuoka Y."/>
            <person name="Dichmann D.S."/>
            <person name="Flajnik M.F."/>
            <person name="Houston D.W."/>
            <person name="Shendure J."/>
            <person name="DuPasquier L."/>
            <person name="Vize P.D."/>
            <person name="Zorn A.M."/>
            <person name="Ito M."/>
            <person name="Marcotte E.M."/>
            <person name="Wallingford J.B."/>
            <person name="Ito Y."/>
            <person name="Asashima M."/>
            <person name="Ueno N."/>
            <person name="Matsuda Y."/>
            <person name="Veenstra G.J."/>
            <person name="Fujiyama A."/>
            <person name="Harland R.M."/>
            <person name="Taira M."/>
            <person name="Rokhsar D.S."/>
        </authorList>
    </citation>
    <scope>NUCLEOTIDE SEQUENCE [LARGE SCALE GENOMIC DNA]</scope>
    <source>
        <strain evidence="11">J</strain>
    </source>
</reference>
<dbReference type="SMART" id="SM00216">
    <property type="entry name" value="VWD"/>
    <property type="match status" value="3"/>
</dbReference>
<dbReference type="SUPFAM" id="SSF57567">
    <property type="entry name" value="Serine protease inhibitors"/>
    <property type="match status" value="3"/>
</dbReference>
<proteinExistence type="predicted"/>
<evidence type="ECO:0000313" key="10">
    <source>
        <dbReference type="EMBL" id="OCT81796.1"/>
    </source>
</evidence>
<evidence type="ECO:0000256" key="4">
    <source>
        <dbReference type="ARBA" id="ARBA00022737"/>
    </source>
</evidence>
<dbReference type="PROSITE" id="PS50184">
    <property type="entry name" value="VWFC_2"/>
    <property type="match status" value="1"/>
</dbReference>
<evidence type="ECO:0000259" key="8">
    <source>
        <dbReference type="PROSITE" id="PS50184"/>
    </source>
</evidence>
<dbReference type="Pfam" id="PF25962">
    <property type="entry name" value="TIL_OTOGL_Mucin"/>
    <property type="match status" value="1"/>
</dbReference>
<feature type="compositionally biased region" description="Polar residues" evidence="7">
    <location>
        <begin position="1398"/>
        <end position="1418"/>
    </location>
</feature>
<keyword evidence="4" id="KW-0677">Repeat</keyword>
<keyword evidence="2" id="KW-0964">Secreted</keyword>
<feature type="compositionally biased region" description="Polar residues" evidence="7">
    <location>
        <begin position="1843"/>
        <end position="1856"/>
    </location>
</feature>
<dbReference type="InterPro" id="IPR001846">
    <property type="entry name" value="VWF_type-D"/>
</dbReference>
<feature type="region of interest" description="Disordered" evidence="7">
    <location>
        <begin position="1398"/>
        <end position="1420"/>
    </location>
</feature>
<feature type="domain" description="VWFC" evidence="8">
    <location>
        <begin position="2240"/>
        <end position="2308"/>
    </location>
</feature>
<dbReference type="InterPro" id="IPR001007">
    <property type="entry name" value="VWF_dom"/>
</dbReference>
<dbReference type="PROSITE" id="PS51233">
    <property type="entry name" value="VWFD"/>
    <property type="match status" value="3"/>
</dbReference>
<dbReference type="CDD" id="cd19941">
    <property type="entry name" value="TIL"/>
    <property type="match status" value="3"/>
</dbReference>
<feature type="region of interest" description="Disordered" evidence="7">
    <location>
        <begin position="2118"/>
        <end position="2148"/>
    </location>
</feature>
<dbReference type="SMART" id="SM00214">
    <property type="entry name" value="VWC"/>
    <property type="match status" value="3"/>
</dbReference>
<dbReference type="SMART" id="SM00832">
    <property type="entry name" value="C8"/>
    <property type="match status" value="3"/>
</dbReference>
<dbReference type="InterPro" id="IPR002919">
    <property type="entry name" value="TIL_dom"/>
</dbReference>
<comment type="subcellular location">
    <subcellularLocation>
        <location evidence="1">Secreted</location>
    </subcellularLocation>
</comment>
<dbReference type="InterPro" id="IPR014853">
    <property type="entry name" value="VWF/SSPO/ZAN-like_Cys-rich_dom"/>
</dbReference>
<dbReference type="Gene3D" id="2.10.25.10">
    <property type="entry name" value="Laminin"/>
    <property type="match status" value="3"/>
</dbReference>
<accession>A0A974HL82</accession>
<feature type="domain" description="VWFD" evidence="9">
    <location>
        <begin position="827"/>
        <end position="1001"/>
    </location>
</feature>
<evidence type="ECO:0000256" key="7">
    <source>
        <dbReference type="SAM" id="MobiDB-lite"/>
    </source>
</evidence>
<keyword evidence="3" id="KW-0732">Signal</keyword>
<name>A0A974HL82_XENLA</name>
<feature type="region of interest" description="Disordered" evidence="7">
    <location>
        <begin position="2040"/>
        <end position="2063"/>
    </location>
</feature>
<dbReference type="GO" id="GO:0005615">
    <property type="term" value="C:extracellular space"/>
    <property type="evidence" value="ECO:0007669"/>
    <property type="project" value="TreeGrafter"/>
</dbReference>
<dbReference type="PANTHER" id="PTHR11339">
    <property type="entry name" value="EXTRACELLULAR MATRIX GLYCOPROTEIN RELATED"/>
    <property type="match status" value="1"/>
</dbReference>
<dbReference type="Proteomes" id="UP000694892">
    <property type="component" value="Chromosome 4S"/>
</dbReference>
<feature type="region of interest" description="Disordered" evidence="7">
    <location>
        <begin position="1531"/>
        <end position="1550"/>
    </location>
</feature>
<dbReference type="GO" id="GO:0031012">
    <property type="term" value="C:extracellular matrix"/>
    <property type="evidence" value="ECO:0007669"/>
    <property type="project" value="TreeGrafter"/>
</dbReference>
<evidence type="ECO:0000259" key="9">
    <source>
        <dbReference type="PROSITE" id="PS51233"/>
    </source>
</evidence>
<evidence type="ECO:0008006" key="12">
    <source>
        <dbReference type="Google" id="ProtNLM"/>
    </source>
</evidence>
<dbReference type="InterPro" id="IPR036084">
    <property type="entry name" value="Ser_inhib-like_sf"/>
</dbReference>
<sequence>MHNGHICSSWGNSHFRTFDGDIFQFGGSCNYVFAKHCGSTYEDFNLQIRRSLVEKIPTLTRISMKLDGVSLVLGNGQITVNDEKVEIPYSYSGIKIGRDGLYITVVSKLGLQVRWNEEDAILLELDQKYANKTCGLCGDFNGIPVYNEFIMNNVQLTDVQYGNMQRFDGPTETCADLQATPKMNCTDSRNICQLVLTSSAFSSCNLRVNPSRYIELCVQDLCQCSGDILGFCLCNTFTEYSRQCAHAGGSPSNWRTDQLCSMKCNYNMEYNECGSPCPNTCTNPYRSSVCDSHCIDGCFCPQGTVFDDIKNTGCIPKNSCSCIHDGKIYAPGTGYSAKCKECSCNEGLWACEDVACMGTCSVTGGSHITTFDSRHYSFYGDCSYVLAKSCSSKEFSVIGEIRKCGLTNTETCLKGVIISLEDGKDFIYVKEGGSVYVNSLFTQVPVSSASVTIFRPSSFFIIVQTSIGLQLQIQIVPIMQVFISLTPSDESSICGLCGNFNGNQEDDFRIHSGVIEGTASSFANSWMTQAGCPIVTNIYEKPCDLSVENFNFANHWCSMLTDALEAFAQCHQKVDPNIYKENCMFDSCNCADSEKCMCAAISSYVYACARAGIILTGWRERVCSNYTNSCPETMTYSYSVSTCQQTCRSLSEPDTTCKNSFAAIDGCVCPNGKYLDESGRCVDLENCPCYHRGTPVPAGQSVTDNGAMCMCTKGKLDCIGQQEEVKVCEHPMVYFNCANKAVGTKGAECQRSCLIFDNQCYSTQCVSGCVCPDGLLADGNGGCVPVDQCPCIHNSKAYEPGSKIKDKCNTCTCQNRTWSCTKNSCSGTCTLYGDGHYTTFDSKTYSFNGDCEYILTQDFCTDNTVSDSFKGTFRVITENIPCGSTGTSCSKAIKIYLGNRELILSDEKLDVVLTNYGKNIHFTMHQMGIFTMIEAVNGLILLWDKKTTIIIKLHPDFQGKVCGLCGNYDGMSNNDFTTLTLADTTDVVQFADSWKLSMNCLPAHTVQDSCSLNPYRRAWSERKCSIITGLTFSKCHSKVEPMKYYESCVNDACACDTGGDCECFCTAVAAYAQACSEAGECINWRTPTVCPIFCDFYNFEGQCEWHYKPCGLEKNCIETCRNRGEKCYENLSGLEGCYPNCPKERPFFDEDTMRCVATCDYCYYSETKYKINEPMPADQSAKCTECICTPEGRVCYNHTESNNTRCCEYDGELYEENELIYTTTDGLGACFKLYCINGTKHRVVEECNSTTIPTLSPTTFVFTTTSPVTVTIGTPFSTTNGTTVTSVVTETTPSIIVTGTSPPVHSQSTSSVTEIPTTPIVVTETTPSVIVTGTTPSVHTQSTSSVTEPFTTPIVVTETRPTIIVTGTSPPINTQFTSSVTEPLTTPKVVTETTPSIIVTGTSPPVHTQSTSSVTEPLTTPKVVTETTPLIIVTETSPPINTQSTTSVSISPTAPIVVTETTPSIIVTGTTPPVHTQSTSSVTEPLTTHIVVTETTPPIIVTETSPPINTQSTTSISIPPTAPIVVTETTPSNIVTGTTPPIHTKSTSSVTEPLTTPIVVTETTPSIIVTGTTPPINIQTTSSVTESLTTSIVVTETTPLIIVTGTSPPIPTQFTSSVTEPLTTSIVVTETTPSIIVTGSTPPVHTQSTSSVTEPLTTPIVVTETTPSIIVTGTTPPVHTQSTSSVTETLSTPIVVTETTPSIIVTETSPPINTQSTISVSIPPTAPIVVTETTPPIIVTGTTPPIHTQSTSSVTEPLTTPIVVTETTPPIIVTGTTPPIQTQSTSSVTEPLTTPLVVTETTPPIIVTGTTPPIYTQSTSLVTESLTTTIVVTETTPAIIVTGTTPPVHTQSTSSVTEPLTTPKVVTETTPPIIVTETSPPINTQSTTSVSIPPTAPIVVTETTPSIIVTVTEPLTTPIVITETTPSVIVTGTTPLINTKTTSLVTELLTTPPVFTETTPLIIVTGTTPPINTQPTSLVTQPLTTPVVVTETTPQIIVTETSPPINTQSTYSVSNLPTTPTVVSTPTIVTETSPAIIVTGTTPPINTQSLNTPPATSTVVTETKPSITGTATTPCYCEINTVRYTPGQIIYTVADKEGCEYYAECSSQCTTVRHVGDCTTPSTPEPSSSPPPTTPSPEETTPSVTTSPVPSTTCIMYVAGTTSAEYPTATPFIPEPTDSGLISTSQVEPYSEKSVTINDFGTPAYPTCDCKMPTCKPGYRPATFSRMNSFCPQISCVAESVCVVGNDVYHQGSIVPQSDVCQTCKCSSKKDNKSQFYAVNCQPIVCNTNCKKGFIYKTKAGVCCGECVPLEKPKCIVKGSNGMKISIEIGHSYYPTNNTCVHYECDANDDQPILTKVKQVCQQLDISRCQPNTLKQDENGCCQTCTYKGKEKIYQAAYSKIFYTFLK</sequence>
<dbReference type="OMA" id="YECDAND"/>
<dbReference type="Pfam" id="PF08742">
    <property type="entry name" value="C8"/>
    <property type="match status" value="3"/>
</dbReference>
<dbReference type="FunFam" id="2.10.25.10:FF:000153">
    <property type="entry name" value="MUC5B isoform 1"/>
    <property type="match status" value="1"/>
</dbReference>
<dbReference type="InterPro" id="IPR058753">
    <property type="entry name" value="TIL_OTOGL_Mucin"/>
</dbReference>
<protein>
    <recommendedName>
        <fullName evidence="12">Mucin-2-like</fullName>
    </recommendedName>
</protein>
<dbReference type="SMART" id="SM00215">
    <property type="entry name" value="VWC_out"/>
    <property type="match status" value="2"/>
</dbReference>
<evidence type="ECO:0000256" key="6">
    <source>
        <dbReference type="ARBA" id="ARBA00023180"/>
    </source>
</evidence>
<dbReference type="SUPFAM" id="SSF57603">
    <property type="entry name" value="FnI-like domain"/>
    <property type="match status" value="1"/>
</dbReference>